<dbReference type="Pfam" id="PF00856">
    <property type="entry name" value="SET"/>
    <property type="match status" value="1"/>
</dbReference>
<dbReference type="PROSITE" id="PS50868">
    <property type="entry name" value="POST_SET"/>
    <property type="match status" value="1"/>
</dbReference>
<comment type="subcellular location">
    <subcellularLocation>
        <location evidence="2">Chromosome</location>
    </subcellularLocation>
    <subcellularLocation>
        <location evidence="1">Nucleus</location>
    </subcellularLocation>
</comment>
<dbReference type="InterPro" id="IPR006560">
    <property type="entry name" value="AWS_dom"/>
</dbReference>
<evidence type="ECO:0000256" key="7">
    <source>
        <dbReference type="ARBA" id="ARBA00023242"/>
    </source>
</evidence>
<dbReference type="PANTHER" id="PTHR22884">
    <property type="entry name" value="SET DOMAIN PROTEINS"/>
    <property type="match status" value="1"/>
</dbReference>
<keyword evidence="6" id="KW-0949">S-adenosyl-L-methionine</keyword>
<evidence type="ECO:0000256" key="1">
    <source>
        <dbReference type="ARBA" id="ARBA00004123"/>
    </source>
</evidence>
<evidence type="ECO:0000256" key="6">
    <source>
        <dbReference type="ARBA" id="ARBA00022691"/>
    </source>
</evidence>
<dbReference type="SMART" id="SM00570">
    <property type="entry name" value="AWS"/>
    <property type="match status" value="1"/>
</dbReference>
<dbReference type="PROSITE" id="PS50280">
    <property type="entry name" value="SET"/>
    <property type="match status" value="1"/>
</dbReference>
<dbReference type="Proteomes" id="UP000195557">
    <property type="component" value="Unassembled WGS sequence"/>
</dbReference>
<sequence>MKTSSHGVVWVKAKSDRGSWWPASEVSDRNAAIERLGELALRHFEKRSDARVFQYFGSGGSYELEKTSTACVAWEEGLEHKYHQMKPLSAKRAKAIENAFAFAERGDLSAEIEANVVWWSEPLPPPIECVEEVAVVSRRKRSREAEVNVEADDVETPVNDGDEFKFPIAASEFRAGVKRTEYTPPLSVLSMGKPAAYERINRSTFVSVPPPVKMHISESATCECKPPLRDGGGTPTLRNGCGPECINRKLRFSCDSRTCPCGDACSNRPLSQLPTPKTKIIRTENRGWGLMLQEPVTAGTFIVEYTGEILNEADVANRLWLDKQEGEENFYLMEISTNYVIDAKFKGSLARFINSGCHPNCETQRWVDASTNETRVGIFAIEDIPAGTELTYDYHFAHFGDASATSFVCMCGHPKCRGTLDAAKREAHFHRRIRVEAMLAPKSAGPKARKKKQYVKGTIVDHDRAKNRYKVEVDASADEAERVCIWVRLEGEGAAKHAWLK</sequence>
<dbReference type="GO" id="GO:0042054">
    <property type="term" value="F:histone methyltransferase activity"/>
    <property type="evidence" value="ECO:0007669"/>
    <property type="project" value="InterPro"/>
</dbReference>
<evidence type="ECO:0000259" key="9">
    <source>
        <dbReference type="PROSITE" id="PS50868"/>
    </source>
</evidence>
<dbReference type="GO" id="GO:0005634">
    <property type="term" value="C:nucleus"/>
    <property type="evidence" value="ECO:0007669"/>
    <property type="project" value="UniProtKB-SubCell"/>
</dbReference>
<keyword evidence="3" id="KW-0158">Chromosome</keyword>
<dbReference type="PROSITE" id="PS51215">
    <property type="entry name" value="AWS"/>
    <property type="match status" value="1"/>
</dbReference>
<evidence type="ECO:0000259" key="8">
    <source>
        <dbReference type="PROSITE" id="PS50280"/>
    </source>
</evidence>
<keyword evidence="4 11" id="KW-0489">Methyltransferase</keyword>
<dbReference type="AlphaFoldDB" id="A0A1Y5IAB9"/>
<proteinExistence type="predicted"/>
<gene>
    <name evidence="11" type="ORF">BE221DRAFT_114745</name>
</gene>
<accession>A0A1Y5IAB9</accession>
<evidence type="ECO:0000256" key="2">
    <source>
        <dbReference type="ARBA" id="ARBA00004286"/>
    </source>
</evidence>
<feature type="domain" description="Post-SET" evidence="9">
    <location>
        <begin position="405"/>
        <end position="421"/>
    </location>
</feature>
<dbReference type="SMART" id="SM00317">
    <property type="entry name" value="SET"/>
    <property type="match status" value="1"/>
</dbReference>
<keyword evidence="5 11" id="KW-0808">Transferase</keyword>
<dbReference type="GO" id="GO:0005694">
    <property type="term" value="C:chromosome"/>
    <property type="evidence" value="ECO:0007669"/>
    <property type="project" value="UniProtKB-SubCell"/>
</dbReference>
<dbReference type="InterPro" id="IPR046341">
    <property type="entry name" value="SET_dom_sf"/>
</dbReference>
<evidence type="ECO:0000313" key="11">
    <source>
        <dbReference type="EMBL" id="OUS46411.1"/>
    </source>
</evidence>
<dbReference type="eggNOG" id="KOG1083">
    <property type="taxonomic scope" value="Eukaryota"/>
</dbReference>
<evidence type="ECO:0000256" key="3">
    <source>
        <dbReference type="ARBA" id="ARBA00022454"/>
    </source>
</evidence>
<dbReference type="EMBL" id="KZ155784">
    <property type="protein sequence ID" value="OUS46411.1"/>
    <property type="molecule type" value="Genomic_DNA"/>
</dbReference>
<dbReference type="InterPro" id="IPR001214">
    <property type="entry name" value="SET_dom"/>
</dbReference>
<evidence type="ECO:0000259" key="10">
    <source>
        <dbReference type="PROSITE" id="PS51215"/>
    </source>
</evidence>
<dbReference type="InterPro" id="IPR050777">
    <property type="entry name" value="SET2_Histone-Lys_MeTrsfase"/>
</dbReference>
<evidence type="ECO:0000256" key="4">
    <source>
        <dbReference type="ARBA" id="ARBA00022603"/>
    </source>
</evidence>
<dbReference type="Pfam" id="PF17907">
    <property type="entry name" value="AWS"/>
    <property type="match status" value="1"/>
</dbReference>
<dbReference type="Gene3D" id="2.170.270.10">
    <property type="entry name" value="SET domain"/>
    <property type="match status" value="1"/>
</dbReference>
<feature type="domain" description="AWS" evidence="10">
    <location>
        <begin position="217"/>
        <end position="274"/>
    </location>
</feature>
<dbReference type="SUPFAM" id="SSF82199">
    <property type="entry name" value="SET domain"/>
    <property type="match status" value="1"/>
</dbReference>
<name>A0A1Y5IAB9_OSTTA</name>
<feature type="domain" description="SET" evidence="8">
    <location>
        <begin position="276"/>
        <end position="395"/>
    </location>
</feature>
<dbReference type="InterPro" id="IPR003616">
    <property type="entry name" value="Post-SET_dom"/>
</dbReference>
<reference evidence="11" key="1">
    <citation type="submission" date="2017-04" db="EMBL/GenBank/DDBJ databases">
        <title>Population genomics of picophytoplankton unveils novel chromosome hypervariability.</title>
        <authorList>
            <consortium name="DOE Joint Genome Institute"/>
            <person name="Blanc-Mathieu R."/>
            <person name="Krasovec M."/>
            <person name="Hebrard M."/>
            <person name="Yau S."/>
            <person name="Desgranges E."/>
            <person name="Martin J."/>
            <person name="Schackwitz W."/>
            <person name="Kuo A."/>
            <person name="Salin G."/>
            <person name="Donnadieu C."/>
            <person name="Desdevises Y."/>
            <person name="Sanchez-Ferandin S."/>
            <person name="Moreau H."/>
            <person name="Rivals E."/>
            <person name="Grigoriev I.V."/>
            <person name="Grimsley N."/>
            <person name="Eyre-Walker A."/>
            <person name="Piganeau G."/>
        </authorList>
    </citation>
    <scope>NUCLEOTIDE SEQUENCE [LARGE SCALE GENOMIC DNA]</scope>
    <source>
        <strain evidence="11">RCC 1115</strain>
    </source>
</reference>
<dbReference type="GO" id="GO:0032259">
    <property type="term" value="P:methylation"/>
    <property type="evidence" value="ECO:0007669"/>
    <property type="project" value="UniProtKB-KW"/>
</dbReference>
<evidence type="ECO:0000256" key="5">
    <source>
        <dbReference type="ARBA" id="ARBA00022679"/>
    </source>
</evidence>
<organism evidence="11">
    <name type="scientific">Ostreococcus tauri</name>
    <name type="common">Marine green alga</name>
    <dbReference type="NCBI Taxonomy" id="70448"/>
    <lineage>
        <taxon>Eukaryota</taxon>
        <taxon>Viridiplantae</taxon>
        <taxon>Chlorophyta</taxon>
        <taxon>Mamiellophyceae</taxon>
        <taxon>Mamiellales</taxon>
        <taxon>Bathycoccaceae</taxon>
        <taxon>Ostreococcus</taxon>
    </lineage>
</organism>
<keyword evidence="7" id="KW-0539">Nucleus</keyword>
<protein>
    <submittedName>
        <fullName evidence="11">Histone H3 methyltransferase</fullName>
    </submittedName>
</protein>